<comment type="caution">
    <text evidence="5">The sequence shown here is derived from an EMBL/GenBank/DDBJ whole genome shotgun (WGS) entry which is preliminary data.</text>
</comment>
<feature type="repeat" description="PPR" evidence="3">
    <location>
        <begin position="397"/>
        <end position="431"/>
    </location>
</feature>
<dbReference type="InterPro" id="IPR050667">
    <property type="entry name" value="PPR-containing_protein"/>
</dbReference>
<evidence type="ECO:0000256" key="4">
    <source>
        <dbReference type="SAM" id="MobiDB-lite"/>
    </source>
</evidence>
<dbReference type="EMBL" id="SSTD01015655">
    <property type="protein sequence ID" value="TYK02366.1"/>
    <property type="molecule type" value="Genomic_DNA"/>
</dbReference>
<feature type="repeat" description="PPR" evidence="3">
    <location>
        <begin position="432"/>
        <end position="466"/>
    </location>
</feature>
<accession>A0A5A7SWW3</accession>
<evidence type="ECO:0000313" key="7">
    <source>
        <dbReference type="Proteomes" id="UP000321393"/>
    </source>
</evidence>
<evidence type="ECO:0000256" key="2">
    <source>
        <dbReference type="ARBA" id="ARBA00022737"/>
    </source>
</evidence>
<organism evidence="5 7">
    <name type="scientific">Cucumis melo var. makuwa</name>
    <name type="common">Oriental melon</name>
    <dbReference type="NCBI Taxonomy" id="1194695"/>
    <lineage>
        <taxon>Eukaryota</taxon>
        <taxon>Viridiplantae</taxon>
        <taxon>Streptophyta</taxon>
        <taxon>Embryophyta</taxon>
        <taxon>Tracheophyta</taxon>
        <taxon>Spermatophyta</taxon>
        <taxon>Magnoliopsida</taxon>
        <taxon>eudicotyledons</taxon>
        <taxon>Gunneridae</taxon>
        <taxon>Pentapetalae</taxon>
        <taxon>rosids</taxon>
        <taxon>fabids</taxon>
        <taxon>Cucurbitales</taxon>
        <taxon>Cucurbitaceae</taxon>
        <taxon>Benincaseae</taxon>
        <taxon>Cucumis</taxon>
    </lineage>
</organism>
<dbReference type="Gene3D" id="1.25.40.10">
    <property type="entry name" value="Tetratricopeptide repeat domain"/>
    <property type="match status" value="3"/>
</dbReference>
<feature type="repeat" description="PPR" evidence="3">
    <location>
        <begin position="292"/>
        <end position="326"/>
    </location>
</feature>
<reference evidence="7 8" key="1">
    <citation type="submission" date="2019-08" db="EMBL/GenBank/DDBJ databases">
        <title>Draft genome sequences of two oriental melons (Cucumis melo L. var makuwa).</title>
        <authorList>
            <person name="Kwon S.-Y."/>
        </authorList>
    </citation>
    <scope>NUCLEOTIDE SEQUENCE [LARGE SCALE GENOMIC DNA]</scope>
    <source>
        <strain evidence="8">cv. Chang Bougi</strain>
        <strain evidence="7">cv. SW 3</strain>
        <tissue evidence="5">Leaf</tissue>
    </source>
</reference>
<feature type="repeat" description="PPR" evidence="3">
    <location>
        <begin position="221"/>
        <end position="255"/>
    </location>
</feature>
<evidence type="ECO:0000313" key="8">
    <source>
        <dbReference type="Proteomes" id="UP000321947"/>
    </source>
</evidence>
<dbReference type="Proteomes" id="UP000321393">
    <property type="component" value="Unassembled WGS sequence"/>
</dbReference>
<dbReference type="Pfam" id="PF13041">
    <property type="entry name" value="PPR_2"/>
    <property type="match status" value="2"/>
</dbReference>
<dbReference type="Pfam" id="PF12854">
    <property type="entry name" value="PPR_1"/>
    <property type="match status" value="1"/>
</dbReference>
<feature type="repeat" description="PPR" evidence="3">
    <location>
        <begin position="327"/>
        <end position="361"/>
    </location>
</feature>
<comment type="similarity">
    <text evidence="1">Belongs to the PPR family. P subfamily.</text>
</comment>
<evidence type="ECO:0000256" key="1">
    <source>
        <dbReference type="ARBA" id="ARBA00007626"/>
    </source>
</evidence>
<dbReference type="PROSITE" id="PS51375">
    <property type="entry name" value="PPR"/>
    <property type="match status" value="6"/>
</dbReference>
<feature type="compositionally biased region" description="Polar residues" evidence="4">
    <location>
        <begin position="37"/>
        <end position="48"/>
    </location>
</feature>
<dbReference type="PANTHER" id="PTHR47939:SF1">
    <property type="entry name" value="OS04G0684500 PROTEIN"/>
    <property type="match status" value="1"/>
</dbReference>
<name>A0A5A7SWW3_CUCMM</name>
<dbReference type="SUPFAM" id="SSF81901">
    <property type="entry name" value="HCP-like"/>
    <property type="match status" value="1"/>
</dbReference>
<evidence type="ECO:0000313" key="6">
    <source>
        <dbReference type="EMBL" id="TYK02366.1"/>
    </source>
</evidence>
<dbReference type="AlphaFoldDB" id="A0A5A7SWW3"/>
<dbReference type="InterPro" id="IPR002885">
    <property type="entry name" value="PPR_rpt"/>
</dbReference>
<sequence>MTPDLHPSELYHKLKTLQAQAQTHRRPAPVFPKPPDHQTTPSSRSQPTFVVPLILPTPLNLEVVEKKRNQPSVRLNSKVHEIMWLHLLRPGNYRTIETVAAHVARNAPLLHNLISSSSSLYQPHLNVHNESKTLITNINHKQCEDQPDFSIGSPCRVQKLIASQSDPLLAKEIFDYACRQPHFRPSSSSLLVLILKLGRSKYFSLIDDLLLSFKSRGYPVTPTAFSYIIKIYGEADLPDKALKVFYTMIEFGCTPSSKQLNRILEILVSHRNFIRPAFDLFKNARHHGVLPNTKSYNILIRAFCWNGNISIAYKLFNKMFEGDVIPDVETYRTLMQGLCRKNQVNGAVDLLEDMLNKGYIPDTLSYATLLNSLCRKKKLKEAYKLLCRMKVKGCNPDIAHYNTVIMGFCREGRALDACKILEDMQSNGCLPNLVSYESLTNGLCDQGMFELAKGYVEEMTLKGFYPHFSVIHALVKGFHNVGRMDESCSVLEGMLKHGKAPHSDTWEIIISGICEVEDTVKFCEILEKILKKDVRRDTRIVEAGTGLGEYLIRKLQASKSRRI</sequence>
<dbReference type="NCBIfam" id="TIGR00756">
    <property type="entry name" value="PPR"/>
    <property type="match status" value="6"/>
</dbReference>
<dbReference type="STRING" id="1194695.A0A5A7SWW3"/>
<evidence type="ECO:0000256" key="3">
    <source>
        <dbReference type="PROSITE-ProRule" id="PRU00708"/>
    </source>
</evidence>
<keyword evidence="2" id="KW-0677">Repeat</keyword>
<dbReference type="InterPro" id="IPR011990">
    <property type="entry name" value="TPR-like_helical_dom_sf"/>
</dbReference>
<dbReference type="Proteomes" id="UP000321947">
    <property type="component" value="Unassembled WGS sequence"/>
</dbReference>
<dbReference type="OrthoDB" id="185373at2759"/>
<evidence type="ECO:0000313" key="5">
    <source>
        <dbReference type="EMBL" id="KAA0035033.1"/>
    </source>
</evidence>
<protein>
    <submittedName>
        <fullName evidence="5">Pentatricopeptide repeat-containing protein</fullName>
    </submittedName>
</protein>
<dbReference type="EMBL" id="SSTE01020204">
    <property type="protein sequence ID" value="KAA0035033.1"/>
    <property type="molecule type" value="Genomic_DNA"/>
</dbReference>
<dbReference type="Pfam" id="PF01535">
    <property type="entry name" value="PPR"/>
    <property type="match status" value="1"/>
</dbReference>
<gene>
    <name evidence="6" type="ORF">E5676_scaffold155G00670</name>
    <name evidence="5" type="ORF">E6C27_scaffold57G00860</name>
</gene>
<feature type="region of interest" description="Disordered" evidence="4">
    <location>
        <begin position="17"/>
        <end position="48"/>
    </location>
</feature>
<feature type="repeat" description="PPR" evidence="3">
    <location>
        <begin position="362"/>
        <end position="396"/>
    </location>
</feature>
<proteinExistence type="inferred from homology"/>
<dbReference type="PANTHER" id="PTHR47939">
    <property type="entry name" value="MEMBRANE-ASSOCIATED SALT-INDUCIBLE PROTEIN-LIKE"/>
    <property type="match status" value="1"/>
</dbReference>